<dbReference type="AlphaFoldDB" id="A0AAD1WRJ5"/>
<organism evidence="2 3">
    <name type="scientific">Pelobates cultripes</name>
    <name type="common">Western spadefoot toad</name>
    <dbReference type="NCBI Taxonomy" id="61616"/>
    <lineage>
        <taxon>Eukaryota</taxon>
        <taxon>Metazoa</taxon>
        <taxon>Chordata</taxon>
        <taxon>Craniata</taxon>
        <taxon>Vertebrata</taxon>
        <taxon>Euteleostomi</taxon>
        <taxon>Amphibia</taxon>
        <taxon>Batrachia</taxon>
        <taxon>Anura</taxon>
        <taxon>Pelobatoidea</taxon>
        <taxon>Pelobatidae</taxon>
        <taxon>Pelobates</taxon>
    </lineage>
</organism>
<dbReference type="Proteomes" id="UP001295444">
    <property type="component" value="Chromosome 10"/>
</dbReference>
<sequence length="165" mass="18487">MWERIRLRAETAAALSSQMADTATPKHGTLEGNGEPPKQQPHSFGRPMLKIGGRWGPQRKRRISTLQRSQKRRPQTCSTHSKGCSTHRHGAPTSKGPSLRLNCLSITADGVTPHLPSWSTRRRPFSDLNAMPAISLHPQACRPPHWRKNLIDMRQDWLAPPESIG</sequence>
<dbReference type="EMBL" id="OW240921">
    <property type="protein sequence ID" value="CAH2320131.1"/>
    <property type="molecule type" value="Genomic_DNA"/>
</dbReference>
<evidence type="ECO:0000313" key="3">
    <source>
        <dbReference type="Proteomes" id="UP001295444"/>
    </source>
</evidence>
<evidence type="ECO:0000313" key="2">
    <source>
        <dbReference type="EMBL" id="CAH2320131.1"/>
    </source>
</evidence>
<feature type="compositionally biased region" description="Basic residues" evidence="1">
    <location>
        <begin position="57"/>
        <end position="74"/>
    </location>
</feature>
<feature type="compositionally biased region" description="Polar residues" evidence="1">
    <location>
        <begin position="75"/>
        <end position="84"/>
    </location>
</feature>
<reference evidence="2" key="1">
    <citation type="submission" date="2022-03" db="EMBL/GenBank/DDBJ databases">
        <authorList>
            <person name="Alioto T."/>
            <person name="Alioto T."/>
            <person name="Gomez Garrido J."/>
        </authorList>
    </citation>
    <scope>NUCLEOTIDE SEQUENCE</scope>
</reference>
<accession>A0AAD1WRJ5</accession>
<evidence type="ECO:0000256" key="1">
    <source>
        <dbReference type="SAM" id="MobiDB-lite"/>
    </source>
</evidence>
<protein>
    <submittedName>
        <fullName evidence="2">Uncharacterized protein</fullName>
    </submittedName>
</protein>
<feature type="region of interest" description="Disordered" evidence="1">
    <location>
        <begin position="13"/>
        <end position="98"/>
    </location>
</feature>
<name>A0AAD1WRJ5_PELCU</name>
<proteinExistence type="predicted"/>
<gene>
    <name evidence="2" type="ORF">PECUL_23A050765</name>
</gene>
<keyword evidence="3" id="KW-1185">Reference proteome</keyword>